<dbReference type="FunFam" id="3.90.950.10:FF:000002">
    <property type="entry name" value="Inosine/xanthosine triphosphatase"/>
    <property type="match status" value="1"/>
</dbReference>
<comment type="cofactor">
    <cofactor evidence="10">
        <name>Mg(2+)</name>
        <dbReference type="ChEBI" id="CHEBI:18420"/>
    </cofactor>
    <cofactor evidence="10">
        <name>Mn(2+)</name>
        <dbReference type="ChEBI" id="CHEBI:29035"/>
    </cofactor>
    <text evidence="10">Binds 1 divalent metal cation per subunit; can use either Mg(2+) or Mn(2+).</text>
</comment>
<organism evidence="12 13">
    <name type="scientific">Methanobacterium formicicum (strain DSM 3637 / PP1)</name>
    <dbReference type="NCBI Taxonomy" id="1204725"/>
    <lineage>
        <taxon>Archaea</taxon>
        <taxon>Methanobacteriati</taxon>
        <taxon>Methanobacteriota</taxon>
        <taxon>Methanomada group</taxon>
        <taxon>Methanobacteria</taxon>
        <taxon>Methanobacteriales</taxon>
        <taxon>Methanobacteriaceae</taxon>
        <taxon>Methanobacterium</taxon>
    </lineage>
</organism>
<dbReference type="HAMAP" id="MF_00648">
    <property type="entry name" value="Non_canon_purine_NTPase_YjjX"/>
    <property type="match status" value="1"/>
</dbReference>
<evidence type="ECO:0000256" key="6">
    <source>
        <dbReference type="ARBA" id="ARBA00023080"/>
    </source>
</evidence>
<dbReference type="NCBIfam" id="TIGR00258">
    <property type="entry name" value="inosine/xanthosine triphosphatase"/>
    <property type="match status" value="1"/>
</dbReference>
<reference evidence="12 13" key="1">
    <citation type="journal article" date="2012" name="J. Bacteriol.">
        <title>Draft genome sequence of Methanobacterium formicicum DSM 3637, an archaebacterium isolated from the methane producer amoeba Pelomyxa palustris.</title>
        <authorList>
            <person name="Gutierrez G."/>
        </authorList>
    </citation>
    <scope>NUCLEOTIDE SEQUENCE [LARGE SCALE GENOMIC DNA]</scope>
    <source>
        <strain evidence="13">DSM 3637 / PP1</strain>
    </source>
</reference>
<dbReference type="PATRIC" id="fig|1204725.3.peg.1236"/>
<feature type="binding site" evidence="10">
    <location>
        <position position="39"/>
    </location>
    <ligand>
        <name>Mg(2+)</name>
        <dbReference type="ChEBI" id="CHEBI:18420"/>
    </ligand>
</feature>
<accession>K2R4A4</accession>
<comment type="catalytic activity">
    <reaction evidence="8 10">
        <text>ITP + H2O = IDP + phosphate + H(+)</text>
        <dbReference type="Rhea" id="RHEA:28330"/>
        <dbReference type="ChEBI" id="CHEBI:15377"/>
        <dbReference type="ChEBI" id="CHEBI:15378"/>
        <dbReference type="ChEBI" id="CHEBI:43474"/>
        <dbReference type="ChEBI" id="CHEBI:58280"/>
        <dbReference type="ChEBI" id="CHEBI:61402"/>
        <dbReference type="EC" id="3.6.1.73"/>
    </reaction>
</comment>
<keyword evidence="2 10" id="KW-0479">Metal-binding</keyword>
<evidence type="ECO:0000256" key="4">
    <source>
        <dbReference type="ARBA" id="ARBA00022801"/>
    </source>
</evidence>
<keyword evidence="7 10" id="KW-0464">Manganese</keyword>
<evidence type="ECO:0000313" key="13">
    <source>
        <dbReference type="Proteomes" id="UP000007360"/>
    </source>
</evidence>
<dbReference type="PANTHER" id="PTHR34699">
    <property type="match status" value="1"/>
</dbReference>
<gene>
    <name evidence="12" type="ORF">A994_06156</name>
</gene>
<dbReference type="GO" id="GO:0000166">
    <property type="term" value="F:nucleotide binding"/>
    <property type="evidence" value="ECO:0007669"/>
    <property type="project" value="UniProtKB-KW"/>
</dbReference>
<dbReference type="EC" id="3.6.1.73" evidence="10"/>
<sequence>MKGKMKVVVGSKNPVKLKATRNVLKKIYPQMGVQAKHVDSGVPDQPIGLEVTIQGAINRAKNAYSEEFDLSVGIESGLLEVPHSITGYLDLQWCAIYDGEKTTLGVSAGFEYPPLVIEKVLEGMEVGDVMDQVTGIDRLGQKTGAVSHLSRGLLDRTGNTEQCVLMAMIPRMNEGVYFG</sequence>
<dbReference type="GO" id="GO:0006772">
    <property type="term" value="P:thiamine metabolic process"/>
    <property type="evidence" value="ECO:0007669"/>
    <property type="project" value="TreeGrafter"/>
</dbReference>
<keyword evidence="4 10" id="KW-0378">Hydrolase</keyword>
<dbReference type="EMBL" id="AMPO01000004">
    <property type="protein sequence ID" value="EKF86047.1"/>
    <property type="molecule type" value="Genomic_DNA"/>
</dbReference>
<evidence type="ECO:0000256" key="1">
    <source>
        <dbReference type="ARBA" id="ARBA00001936"/>
    </source>
</evidence>
<dbReference type="Pfam" id="PF01931">
    <property type="entry name" value="NTPase_I-T"/>
    <property type="match status" value="1"/>
</dbReference>
<evidence type="ECO:0000256" key="7">
    <source>
        <dbReference type="ARBA" id="ARBA00023211"/>
    </source>
</evidence>
<dbReference type="Proteomes" id="UP000007360">
    <property type="component" value="Unassembled WGS sequence"/>
</dbReference>
<comment type="catalytic activity">
    <reaction evidence="9 10">
        <text>XTP + H2O = XDP + phosphate + H(+)</text>
        <dbReference type="Rhea" id="RHEA:28406"/>
        <dbReference type="ChEBI" id="CHEBI:15377"/>
        <dbReference type="ChEBI" id="CHEBI:15378"/>
        <dbReference type="ChEBI" id="CHEBI:43474"/>
        <dbReference type="ChEBI" id="CHEBI:59884"/>
        <dbReference type="ChEBI" id="CHEBI:61314"/>
        <dbReference type="EC" id="3.6.1.73"/>
    </reaction>
</comment>
<evidence type="ECO:0000256" key="9">
    <source>
        <dbReference type="ARBA" id="ARBA00048781"/>
    </source>
</evidence>
<name>K2R4A4_METFP</name>
<keyword evidence="6 10" id="KW-0546">Nucleotide metabolism</keyword>
<dbReference type="NCBIfam" id="NF003039">
    <property type="entry name" value="PRK03941.1"/>
    <property type="match status" value="1"/>
</dbReference>
<protein>
    <recommendedName>
        <fullName evidence="10">Probable inosine/xanthosine triphosphatase</fullName>
        <shortName evidence="10">ITPase/XTPase</shortName>
        <ecNumber evidence="10">3.6.1.73</ecNumber>
    </recommendedName>
    <alternativeName>
        <fullName evidence="10">Non-canonical purine NTP phosphatase</fullName>
    </alternativeName>
    <alternativeName>
        <fullName evidence="10">Non-standard purine NTP phosphatase</fullName>
    </alternativeName>
    <alternativeName>
        <fullName evidence="10">Nucleoside-triphosphate phosphatase</fullName>
        <shortName evidence="10">NTPase</shortName>
    </alternativeName>
</protein>
<dbReference type="SUPFAM" id="SSF52972">
    <property type="entry name" value="ITPase-like"/>
    <property type="match status" value="1"/>
</dbReference>
<comment type="function">
    <text evidence="10">Phosphatase that hydrolyzes non-canonical purine nucleotides such as XTP and ITP to their respective diphosphate derivatives. Probably excludes non-canonical purines from DNA/RNA precursor pool, thus preventing their incorporation into DNA/RNA and avoiding chromosomal lesions.</text>
</comment>
<comment type="cofactor">
    <cofactor evidence="1">
        <name>Mn(2+)</name>
        <dbReference type="ChEBI" id="CHEBI:29035"/>
    </cofactor>
</comment>
<dbReference type="InterPro" id="IPR002786">
    <property type="entry name" value="Non_canon_purine_NTPase"/>
</dbReference>
<comment type="caution">
    <text evidence="12">The sequence shown here is derived from an EMBL/GenBank/DDBJ whole genome shotgun (WGS) entry which is preliminary data.</text>
</comment>
<evidence type="ECO:0000256" key="8">
    <source>
        <dbReference type="ARBA" id="ARBA00048174"/>
    </source>
</evidence>
<comment type="caution">
    <text evidence="10">Lacks conserved residue(s) required for the propagation of feature annotation.</text>
</comment>
<evidence type="ECO:0000256" key="2">
    <source>
        <dbReference type="ARBA" id="ARBA00022723"/>
    </source>
</evidence>
<comment type="subunit">
    <text evidence="10">Homodimer.</text>
</comment>
<dbReference type="GO" id="GO:0046872">
    <property type="term" value="F:metal ion binding"/>
    <property type="evidence" value="ECO:0007669"/>
    <property type="project" value="UniProtKB-KW"/>
</dbReference>
<dbReference type="InterPro" id="IPR026533">
    <property type="entry name" value="NTPase/PRRC1"/>
</dbReference>
<keyword evidence="13" id="KW-1185">Reference proteome</keyword>
<dbReference type="InterPro" id="IPR029001">
    <property type="entry name" value="ITPase-like_fam"/>
</dbReference>
<evidence type="ECO:0000313" key="12">
    <source>
        <dbReference type="EMBL" id="EKF86047.1"/>
    </source>
</evidence>
<proteinExistence type="inferred from homology"/>
<dbReference type="GO" id="GO:0009117">
    <property type="term" value="P:nucleotide metabolic process"/>
    <property type="evidence" value="ECO:0007669"/>
    <property type="project" value="UniProtKB-KW"/>
</dbReference>
<evidence type="ECO:0000256" key="10">
    <source>
        <dbReference type="HAMAP-Rule" id="MF_00648"/>
    </source>
</evidence>
<dbReference type="GO" id="GO:0103023">
    <property type="term" value="F:ITPase activity"/>
    <property type="evidence" value="ECO:0007669"/>
    <property type="project" value="UniProtKB-EC"/>
</dbReference>
<keyword evidence="5 10" id="KW-0460">Magnesium</keyword>
<dbReference type="Gene3D" id="3.90.950.10">
    <property type="match status" value="1"/>
</dbReference>
<feature type="binding site" evidence="10">
    <location>
        <position position="67"/>
    </location>
    <ligand>
        <name>Mg(2+)</name>
        <dbReference type="ChEBI" id="CHEBI:18420"/>
    </ligand>
</feature>
<comment type="similarity">
    <text evidence="10">Belongs to the YjjX NTPase family.</text>
</comment>
<dbReference type="PANTHER" id="PTHR34699:SF2">
    <property type="entry name" value="NON-CANONICAL PURINE NTP PHOSPHATASE_PRRC1 DOMAIN-CONTAINING PROTEIN"/>
    <property type="match status" value="1"/>
</dbReference>
<dbReference type="InterPro" id="IPR050299">
    <property type="entry name" value="YjjX_NTPase"/>
</dbReference>
<evidence type="ECO:0000259" key="11">
    <source>
        <dbReference type="Pfam" id="PF01931"/>
    </source>
</evidence>
<dbReference type="AlphaFoldDB" id="K2R4A4"/>
<evidence type="ECO:0000256" key="5">
    <source>
        <dbReference type="ARBA" id="ARBA00022842"/>
    </source>
</evidence>
<evidence type="ECO:0000256" key="3">
    <source>
        <dbReference type="ARBA" id="ARBA00022741"/>
    </source>
</evidence>
<keyword evidence="3 10" id="KW-0547">Nucleotide-binding</keyword>
<feature type="domain" description="Non-canonical purine NTP phosphatase/PRRC1" evidence="11">
    <location>
        <begin position="10"/>
        <end position="172"/>
    </location>
</feature>